<dbReference type="InterPro" id="IPR050360">
    <property type="entry name" value="MFS_Sugar_Transporters"/>
</dbReference>
<evidence type="ECO:0000256" key="2">
    <source>
        <dbReference type="ARBA" id="ARBA00010992"/>
    </source>
</evidence>
<dbReference type="Pfam" id="PF00083">
    <property type="entry name" value="Sugar_tr"/>
    <property type="match status" value="2"/>
</dbReference>
<comment type="subcellular location">
    <subcellularLocation>
        <location evidence="1">Membrane</location>
        <topology evidence="1">Multi-pass membrane protein</topology>
    </subcellularLocation>
</comment>
<dbReference type="PRINTS" id="PR00171">
    <property type="entry name" value="SUGRTRNSPORT"/>
</dbReference>
<feature type="transmembrane region" description="Helical" evidence="6">
    <location>
        <begin position="138"/>
        <end position="157"/>
    </location>
</feature>
<feature type="transmembrane region" description="Helical" evidence="6">
    <location>
        <begin position="281"/>
        <end position="302"/>
    </location>
</feature>
<accession>A0AA86PGX8</accession>
<keyword evidence="4 6" id="KW-1133">Transmembrane helix</keyword>
<evidence type="ECO:0000313" key="9">
    <source>
        <dbReference type="EMBL" id="CAL6022213.1"/>
    </source>
</evidence>
<dbReference type="GO" id="GO:0005351">
    <property type="term" value="F:carbohydrate:proton symporter activity"/>
    <property type="evidence" value="ECO:0007669"/>
    <property type="project" value="TreeGrafter"/>
</dbReference>
<name>A0AA86PGX8_9EUKA</name>
<keyword evidence="5 6" id="KW-0472">Membrane</keyword>
<evidence type="ECO:0000256" key="3">
    <source>
        <dbReference type="ARBA" id="ARBA00022692"/>
    </source>
</evidence>
<gene>
    <name evidence="8" type="ORF">HINF_LOCUS26779</name>
    <name evidence="9" type="ORF">HINF_LOCUS28543</name>
</gene>
<evidence type="ECO:0000256" key="4">
    <source>
        <dbReference type="ARBA" id="ARBA00022989"/>
    </source>
</evidence>
<dbReference type="PANTHER" id="PTHR48022">
    <property type="entry name" value="PLASTIDIC GLUCOSE TRANSPORTER 4"/>
    <property type="match status" value="1"/>
</dbReference>
<keyword evidence="10" id="KW-1185">Reference proteome</keyword>
<feature type="transmembrane region" description="Helical" evidence="6">
    <location>
        <begin position="376"/>
        <end position="394"/>
    </location>
</feature>
<evidence type="ECO:0000313" key="8">
    <source>
        <dbReference type="EMBL" id="CAI9939134.1"/>
    </source>
</evidence>
<dbReference type="PANTHER" id="PTHR48022:SF2">
    <property type="entry name" value="PLASTIDIC GLUCOSE TRANSPORTER 4"/>
    <property type="match status" value="1"/>
</dbReference>
<dbReference type="InterPro" id="IPR020846">
    <property type="entry name" value="MFS_dom"/>
</dbReference>
<comment type="caution">
    <text evidence="8">The sequence shown here is derived from an EMBL/GenBank/DDBJ whole genome shotgun (WGS) entry which is preliminary data.</text>
</comment>
<dbReference type="EMBL" id="CATOUU010000660">
    <property type="protein sequence ID" value="CAI9939134.1"/>
    <property type="molecule type" value="Genomic_DNA"/>
</dbReference>
<dbReference type="SUPFAM" id="SSF103473">
    <property type="entry name" value="MFS general substrate transporter"/>
    <property type="match status" value="1"/>
</dbReference>
<evidence type="ECO:0000256" key="5">
    <source>
        <dbReference type="ARBA" id="ARBA00023136"/>
    </source>
</evidence>
<feature type="transmembrane region" description="Helical" evidence="6">
    <location>
        <begin position="249"/>
        <end position="269"/>
    </location>
</feature>
<dbReference type="InterPro" id="IPR036259">
    <property type="entry name" value="MFS_trans_sf"/>
</dbReference>
<reference evidence="9 10" key="2">
    <citation type="submission" date="2024-07" db="EMBL/GenBank/DDBJ databases">
        <authorList>
            <person name="Akdeniz Z."/>
        </authorList>
    </citation>
    <scope>NUCLEOTIDE SEQUENCE [LARGE SCALE GENOMIC DNA]</scope>
</reference>
<feature type="transmembrane region" description="Helical" evidence="6">
    <location>
        <begin position="82"/>
        <end position="101"/>
    </location>
</feature>
<feature type="transmembrane region" description="Helical" evidence="6">
    <location>
        <begin position="45"/>
        <end position="70"/>
    </location>
</feature>
<evidence type="ECO:0000256" key="6">
    <source>
        <dbReference type="SAM" id="Phobius"/>
    </source>
</evidence>
<evidence type="ECO:0000259" key="7">
    <source>
        <dbReference type="PROSITE" id="PS50850"/>
    </source>
</evidence>
<evidence type="ECO:0000256" key="1">
    <source>
        <dbReference type="ARBA" id="ARBA00004141"/>
    </source>
</evidence>
<dbReference type="GO" id="GO:0016020">
    <property type="term" value="C:membrane"/>
    <property type="evidence" value="ECO:0007669"/>
    <property type="project" value="UniProtKB-SubCell"/>
</dbReference>
<protein>
    <submittedName>
        <fullName evidence="8">Hexose transporter</fullName>
    </submittedName>
    <submittedName>
        <fullName evidence="9">Hexose_transporter</fullName>
    </submittedName>
</protein>
<feature type="transmembrane region" description="Helical" evidence="6">
    <location>
        <begin position="214"/>
        <end position="237"/>
    </location>
</feature>
<dbReference type="Proteomes" id="UP001642409">
    <property type="component" value="Unassembled WGS sequence"/>
</dbReference>
<feature type="transmembrane region" description="Helical" evidence="6">
    <location>
        <begin position="163"/>
        <end position="185"/>
    </location>
</feature>
<dbReference type="InterPro" id="IPR003663">
    <property type="entry name" value="Sugar/inositol_transpt"/>
</dbReference>
<keyword evidence="3 6" id="KW-0812">Transmembrane</keyword>
<dbReference type="EMBL" id="CAXDID020000090">
    <property type="protein sequence ID" value="CAL6022213.1"/>
    <property type="molecule type" value="Genomic_DNA"/>
</dbReference>
<evidence type="ECO:0000313" key="10">
    <source>
        <dbReference type="Proteomes" id="UP001642409"/>
    </source>
</evidence>
<dbReference type="InterPro" id="IPR005828">
    <property type="entry name" value="MFS_sugar_transport-like"/>
</dbReference>
<dbReference type="AlphaFoldDB" id="A0AA86PGX8"/>
<sequence>MNYNIIMFLVYLAGGFVRGTALNNLSTVTIQMYSNLTNHFDTKGQIMAFLSTCVMCGSMLGTFTATPIILKLGRKIAISIMALIYLISNIAFMIPVHWIYLSVMKTLTGLSSSVIMTTVPMLFSEFVAPKQRGIFSSLINLFICFGVLLTAIVQLFIAPYDKLFYVTFIPGSVSGALLLVLTIWVKEVSTSKDLIVSEQKVQPSSIFNKKYRKCLLIALTLGPSQAGSGMNAVVQYATLTFANSFNSPYSGTIGFIIVSSANTLAALIATPFIRRISRRKLWFSSLFGCMICQLSQIILTLINVNENILAYLKLTFTISFLIFFQFGIGPLYLAILSELFPLEVKTKLMNFGMVLFWTVLITTTLLFPLIPKWTSYLIFLSIQTSCMIVLFINLPETTGKTLQEIRKIMVVEEPKVEIKPAAHAEAPLE</sequence>
<proteinExistence type="inferred from homology"/>
<reference evidence="8" key="1">
    <citation type="submission" date="2023-06" db="EMBL/GenBank/DDBJ databases">
        <authorList>
            <person name="Kurt Z."/>
        </authorList>
    </citation>
    <scope>NUCLEOTIDE SEQUENCE</scope>
</reference>
<dbReference type="Gene3D" id="1.20.1250.20">
    <property type="entry name" value="MFS general substrate transporter like domains"/>
    <property type="match status" value="2"/>
</dbReference>
<feature type="transmembrane region" description="Helical" evidence="6">
    <location>
        <begin position="348"/>
        <end position="370"/>
    </location>
</feature>
<comment type="similarity">
    <text evidence="2">Belongs to the major facilitator superfamily. Sugar transporter (TC 2.A.1.1) family.</text>
</comment>
<feature type="transmembrane region" description="Helical" evidence="6">
    <location>
        <begin position="314"/>
        <end position="336"/>
    </location>
</feature>
<dbReference type="PROSITE" id="PS50850">
    <property type="entry name" value="MFS"/>
    <property type="match status" value="1"/>
</dbReference>
<organism evidence="8">
    <name type="scientific">Hexamita inflata</name>
    <dbReference type="NCBI Taxonomy" id="28002"/>
    <lineage>
        <taxon>Eukaryota</taxon>
        <taxon>Metamonada</taxon>
        <taxon>Diplomonadida</taxon>
        <taxon>Hexamitidae</taxon>
        <taxon>Hexamitinae</taxon>
        <taxon>Hexamita</taxon>
    </lineage>
</organism>
<feature type="domain" description="Major facilitator superfamily (MFS) profile" evidence="7">
    <location>
        <begin position="7"/>
        <end position="398"/>
    </location>
</feature>